<evidence type="ECO:0000256" key="1">
    <source>
        <dbReference type="ARBA" id="ARBA00023242"/>
    </source>
</evidence>
<organism evidence="5 6">
    <name type="scientific">Penaeus vannamei</name>
    <name type="common">Whiteleg shrimp</name>
    <name type="synonym">Litopenaeus vannamei</name>
    <dbReference type="NCBI Taxonomy" id="6689"/>
    <lineage>
        <taxon>Eukaryota</taxon>
        <taxon>Metazoa</taxon>
        <taxon>Ecdysozoa</taxon>
        <taxon>Arthropoda</taxon>
        <taxon>Crustacea</taxon>
        <taxon>Multicrustacea</taxon>
        <taxon>Malacostraca</taxon>
        <taxon>Eumalacostraca</taxon>
        <taxon>Eucarida</taxon>
        <taxon>Decapoda</taxon>
        <taxon>Dendrobranchiata</taxon>
        <taxon>Penaeoidea</taxon>
        <taxon>Penaeidae</taxon>
        <taxon>Penaeus</taxon>
    </lineage>
</organism>
<comment type="caution">
    <text evidence="5">The sequence shown here is derived from an EMBL/GenBank/DDBJ whole genome shotgun (WGS) entry which is preliminary data.</text>
</comment>
<dbReference type="Gene3D" id="1.20.1270.290">
    <property type="match status" value="1"/>
</dbReference>
<dbReference type="GO" id="GO:0008023">
    <property type="term" value="C:transcription elongation factor complex"/>
    <property type="evidence" value="ECO:0007669"/>
    <property type="project" value="TreeGrafter"/>
</dbReference>
<reference evidence="5 6" key="2">
    <citation type="submission" date="2019-01" db="EMBL/GenBank/DDBJ databases">
        <title>The decoding of complex shrimp genome reveals the adaptation for benthos swimmer, frequently molting mechanism and breeding impact on genome.</title>
        <authorList>
            <person name="Sun Y."/>
            <person name="Gao Y."/>
            <person name="Yu Y."/>
        </authorList>
    </citation>
    <scope>NUCLEOTIDE SEQUENCE [LARGE SCALE GENOMIC DNA]</scope>
    <source>
        <tissue evidence="5">Muscle</tissue>
    </source>
</reference>
<dbReference type="InterPro" id="IPR052790">
    <property type="entry name" value="YEATS_domain"/>
</dbReference>
<reference evidence="5 6" key="1">
    <citation type="submission" date="2018-04" db="EMBL/GenBank/DDBJ databases">
        <authorList>
            <person name="Zhang X."/>
            <person name="Yuan J."/>
            <person name="Li F."/>
            <person name="Xiang J."/>
        </authorList>
    </citation>
    <scope>NUCLEOTIDE SEQUENCE [LARGE SCALE GENOMIC DNA]</scope>
    <source>
        <tissue evidence="5">Muscle</tissue>
    </source>
</reference>
<comment type="subcellular location">
    <subcellularLocation>
        <location evidence="2">Nucleus</location>
    </subcellularLocation>
</comment>
<feature type="domain" description="YEATS" evidence="4">
    <location>
        <begin position="1"/>
        <end position="139"/>
    </location>
</feature>
<sequence>MSSKSVVVTIEIGHRATVRQQRTNEGFTHDWEVFVQGANGARIDAFVEKIVFTLHKSFTKPKRVVKIPPFRVTEKGYGSFTLPIEIYFKTNHPEDTRKARFEYDLFLQNVDSPPINNQRREKLTFLKLSEDFKKKLLQGGGIIVAGQEDGGSADKMAVSRPSSGAKIKPHAAPQPQQDMAKKHKHEIRKEPKVKQESKVSDQFSALFGEPIKQGADQKKEEPVPVAPVITKEKKVKEKPVVVAAPPAPPRSRSSSKSSSRSLSPPVTSSRSPSPGCSSKSSRSRSPPSPASVAHDSPSRSGSLSRSPTRSVSSSSSDSSPYVSVPETQPPAPAPRANGVGRPPLSETDARGARNPLSIMMTEVSSSSSESEERGSAEAKVLPKAANRSPAEVVNRPAHTPSQHSTGTTPRQSAKEVVDSSDDERTPVVKDPTRTSGKRETISRKVMQREKKKRRSQVENSPNPVNLPLTTPVDSKPLKEEIKSEDVKPVKEEMGSRLSPEYLQELVELQHKIMTSSDRQKLQKVVDIIAEHSSFQLTQAHFNFDLCALDAQVVRQLQGCFS</sequence>
<dbReference type="OrthoDB" id="10053467at2759"/>
<dbReference type="Gene3D" id="2.60.40.1970">
    <property type="entry name" value="YEATS domain"/>
    <property type="match status" value="1"/>
</dbReference>
<feature type="compositionally biased region" description="Low complexity" evidence="3">
    <location>
        <begin position="240"/>
        <end position="285"/>
    </location>
</feature>
<evidence type="ECO:0000313" key="6">
    <source>
        <dbReference type="Proteomes" id="UP000283509"/>
    </source>
</evidence>
<feature type="compositionally biased region" description="Basic and acidic residues" evidence="3">
    <location>
        <begin position="412"/>
        <end position="448"/>
    </location>
</feature>
<dbReference type="CDD" id="cd16906">
    <property type="entry name" value="YEATS_AF-9_like"/>
    <property type="match status" value="1"/>
</dbReference>
<proteinExistence type="predicted"/>
<dbReference type="PANTHER" id="PTHR47827:SF3">
    <property type="entry name" value="AF-9 ANC1 HOMOLOGY DOMAIN-CONTAINING PROTEIN"/>
    <property type="match status" value="1"/>
</dbReference>
<dbReference type="Pfam" id="PF17793">
    <property type="entry name" value="AHD"/>
    <property type="match status" value="1"/>
</dbReference>
<feature type="compositionally biased region" description="Basic and acidic residues" evidence="3">
    <location>
        <begin position="230"/>
        <end position="239"/>
    </location>
</feature>
<evidence type="ECO:0000259" key="4">
    <source>
        <dbReference type="PROSITE" id="PS51037"/>
    </source>
</evidence>
<dbReference type="GO" id="GO:0003682">
    <property type="term" value="F:chromatin binding"/>
    <property type="evidence" value="ECO:0007669"/>
    <property type="project" value="TreeGrafter"/>
</dbReference>
<protein>
    <recommendedName>
        <fullName evidence="4">YEATS domain-containing protein</fullName>
    </recommendedName>
</protein>
<dbReference type="AlphaFoldDB" id="A0A423TIH6"/>
<name>A0A423TIH6_PENVA</name>
<dbReference type="PROSITE" id="PS51037">
    <property type="entry name" value="YEATS"/>
    <property type="match status" value="1"/>
</dbReference>
<dbReference type="InterPro" id="IPR038704">
    <property type="entry name" value="YEAST_sf"/>
</dbReference>
<accession>A0A423TIH6</accession>
<dbReference type="InterPro" id="IPR040930">
    <property type="entry name" value="AF-9_AHD"/>
</dbReference>
<evidence type="ECO:0000313" key="5">
    <source>
        <dbReference type="EMBL" id="ROT76261.1"/>
    </source>
</evidence>
<feature type="compositionally biased region" description="Low complexity" evidence="3">
    <location>
        <begin position="298"/>
        <end position="324"/>
    </location>
</feature>
<dbReference type="Proteomes" id="UP000283509">
    <property type="component" value="Unassembled WGS sequence"/>
</dbReference>
<gene>
    <name evidence="5" type="ORF">C7M84_005155</name>
</gene>
<dbReference type="Pfam" id="PF03366">
    <property type="entry name" value="YEATS"/>
    <property type="match status" value="1"/>
</dbReference>
<feature type="compositionally biased region" description="Polar residues" evidence="3">
    <location>
        <begin position="457"/>
        <end position="472"/>
    </location>
</feature>
<evidence type="ECO:0000256" key="3">
    <source>
        <dbReference type="SAM" id="MobiDB-lite"/>
    </source>
</evidence>
<feature type="compositionally biased region" description="Basic and acidic residues" evidence="3">
    <location>
        <begin position="475"/>
        <end position="494"/>
    </location>
</feature>
<dbReference type="STRING" id="6689.A0A423TIH6"/>
<dbReference type="InterPro" id="IPR055129">
    <property type="entry name" value="YEATS_dom"/>
</dbReference>
<feature type="compositionally biased region" description="Polar residues" evidence="3">
    <location>
        <begin position="399"/>
        <end position="411"/>
    </location>
</feature>
<feature type="compositionally biased region" description="Basic and acidic residues" evidence="3">
    <location>
        <begin position="187"/>
        <end position="199"/>
    </location>
</feature>
<dbReference type="GO" id="GO:0045893">
    <property type="term" value="P:positive regulation of DNA-templated transcription"/>
    <property type="evidence" value="ECO:0007669"/>
    <property type="project" value="TreeGrafter"/>
</dbReference>
<keyword evidence="6" id="KW-1185">Reference proteome</keyword>
<dbReference type="PANTHER" id="PTHR47827">
    <property type="entry name" value="AHD DOMAIN-CONTAINING PROTEIN"/>
    <property type="match status" value="1"/>
</dbReference>
<dbReference type="EMBL" id="QCYY01001677">
    <property type="protein sequence ID" value="ROT76261.1"/>
    <property type="molecule type" value="Genomic_DNA"/>
</dbReference>
<keyword evidence="1 2" id="KW-0539">Nucleus</keyword>
<evidence type="ECO:0000256" key="2">
    <source>
        <dbReference type="PROSITE-ProRule" id="PRU00376"/>
    </source>
</evidence>
<feature type="region of interest" description="Disordered" evidence="3">
    <location>
        <begin position="152"/>
        <end position="495"/>
    </location>
</feature>